<feature type="region of interest" description="Disordered" evidence="1">
    <location>
        <begin position="982"/>
        <end position="1011"/>
    </location>
</feature>
<evidence type="ECO:0000259" key="2">
    <source>
        <dbReference type="Pfam" id="PF12295"/>
    </source>
</evidence>
<dbReference type="Gene3D" id="1.25.10.10">
    <property type="entry name" value="Leucine-rich Repeat Variant"/>
    <property type="match status" value="1"/>
</dbReference>
<accession>A0A976QTW7</accession>
<feature type="compositionally biased region" description="Polar residues" evidence="1">
    <location>
        <begin position="137"/>
        <end position="158"/>
    </location>
</feature>
<reference evidence="3" key="1">
    <citation type="submission" date="2022-07" db="EMBL/GenBank/DDBJ databases">
        <title>Evaluation of T. orientalis genome assembly methods using nanopore sequencing and analysis of variation between genomes.</title>
        <authorList>
            <person name="Yam J."/>
            <person name="Micallef M.L."/>
            <person name="Liu M."/>
            <person name="Djordjevic S.P."/>
            <person name="Bogema D.R."/>
            <person name="Jenkins C."/>
        </authorList>
    </citation>
    <scope>NUCLEOTIDE SEQUENCE</scope>
    <source>
        <strain evidence="3">Goon Nure</strain>
    </source>
</reference>
<protein>
    <recommendedName>
        <fullName evidence="2">Symplekin C-terminal domain-containing protein</fullName>
    </recommendedName>
</protein>
<feature type="region of interest" description="Disordered" evidence="1">
    <location>
        <begin position="137"/>
        <end position="167"/>
    </location>
</feature>
<sequence>MNLNESNEGSLPITESSQEWHILNLLRVGERELFETNLQEFRKIQLTESQDGKVRLCKLINEVLRLDPQYSIILVEDLSHLFNDSNFVVQKHALFSITSCLNILFSYIVASNALVQNLKEFGPLETYKTNHMGRCRSTQTRVSTNESDQTNGVSTQGKNEGDNEDISDKLPFAADNLRVFESFSDLACIRFIAHIRLLEETFGDVKYKSLHSLHYLIHTRNRLYSVNMLKLLFYELANYPNYLCRQCTENTHEESATSNNTGKSGKDRKNAVDKEEEDGFDMYDKLYKWHKESVQLLQYLISSYLDYKKNKDTADAYTASSSTNSNNTFAANNSNCGKVKFDGGEEGNKSEPKLVSCILSSEVASCLISFYPDFYFNEFVDFLVPLLATPHAVVFENILFRIFASNSCINYHHLLLEKVNRYGYNLELKEVYKLVQTLPSRYRESDKGSMVIVDKDEVYDKNKHFDITDKLVSSFEVDVDVKLSDYPAAQLFEFDKELVKNYRKIKNTQIKINRNFYKHKPADLTQILYPSPYTDDEPVESEGKIKGKGAERYKQEHEDKVHTGVSTGGVTGVGDNHNHGSVGQENYGSANMGFESHSKLERRPKELKIVTDEVIAQNEKLFVRLVGCQMVDTVASYKRFLRFEVIAPKLVNFDEFSKMVLNHCLLSNLVEFENRKEVLCSLLNHLAEHILVNHADLSYFMQKVGVEEATYGLRALFMYVNHVREVRLFVKYLNRLNDLVVYSYTTNLAKSLVTYRSGAGTGDDYYMKMYESFVNLSLSYVCVHLSEMDEYGDFCVHALSKFVLNLPKVPSRIADLIELWVNSNKRGNVKLAFSLVSNLLKLSESVTRVNFESVLGRDHYKYTSNLSFVRKSIFVVFLSCITSEKQTVSELFLNLISSQKGLYNNNYNYTLKSQEGLHEEFVKELDQLKNGKEPKDGDADDMYEDCMYLSTRPLWQWPKSLVERLRRTGKYKSLMELTEVEAEDVGSEETNEEGDSTSITVSGSGNEVDSNAQPKVDMYYYENDEEEVNDDIGAWIEESVTLMPIPNSIKTSRFIKTTARNLVNLSRRKTAGAGKHVGNTGEGDDGYVGDVYKMNMDIQKNYGNTEDDEDSEMEVDDSDAELVAYGGVKEEKEDTLKYVHYEPMLACCSKNSRLIFRLADLAKKCVGSEFYVKCSQTLSKYPRELQILIKYGEEYSELVESALEVTRKRWSDLMFKYDERTSVDKELMLLLIRKMQSVPDYLIQMAPFLSPAQLDSLMVFLFRKYEKEKLVKILDIIIETPKVALPQHFLYSTYNFQVASTASSDKERDYMKLQVSLLDTCITYCTHGKFSVESAISSLYLIVESFENINFVFGRLLCQFVQKIPLTRKVVVDVIFPKLIQRQCWQDKQLFKGVVLSICTLWNQFRDQLMRYVAEMPSSNAKMALRALHNQHNLAEYAKTANVPSTMKELLEEVITSAQSKAG</sequence>
<proteinExistence type="predicted"/>
<evidence type="ECO:0000313" key="4">
    <source>
        <dbReference type="Proteomes" id="UP000244811"/>
    </source>
</evidence>
<dbReference type="InterPro" id="IPR011989">
    <property type="entry name" value="ARM-like"/>
</dbReference>
<dbReference type="Pfam" id="PF12295">
    <property type="entry name" value="Symplekin_C"/>
    <property type="match status" value="1"/>
</dbReference>
<feature type="compositionally biased region" description="Basic and acidic residues" evidence="1">
    <location>
        <begin position="264"/>
        <end position="273"/>
    </location>
</feature>
<feature type="compositionally biased region" description="Acidic residues" evidence="1">
    <location>
        <begin position="982"/>
        <end position="995"/>
    </location>
</feature>
<feature type="region of interest" description="Disordered" evidence="1">
    <location>
        <begin position="253"/>
        <end position="273"/>
    </location>
</feature>
<evidence type="ECO:0000313" key="3">
    <source>
        <dbReference type="EMBL" id="UKK02662.2"/>
    </source>
</evidence>
<organism evidence="3 4">
    <name type="scientific">Theileria orientalis</name>
    <dbReference type="NCBI Taxonomy" id="68886"/>
    <lineage>
        <taxon>Eukaryota</taxon>
        <taxon>Sar</taxon>
        <taxon>Alveolata</taxon>
        <taxon>Apicomplexa</taxon>
        <taxon>Aconoidasida</taxon>
        <taxon>Piroplasmida</taxon>
        <taxon>Theileriidae</taxon>
        <taxon>Theileria</taxon>
    </lineage>
</organism>
<dbReference type="EMBL" id="CP056072">
    <property type="protein sequence ID" value="UKK02662.2"/>
    <property type="molecule type" value="Genomic_DNA"/>
</dbReference>
<gene>
    <name evidence="3" type="ORF">MACK_002757</name>
</gene>
<name>A0A976QTW7_THEOR</name>
<feature type="compositionally biased region" description="Polar residues" evidence="1">
    <location>
        <begin position="996"/>
        <end position="1011"/>
    </location>
</feature>
<feature type="domain" description="Symplekin C-terminal" evidence="2">
    <location>
        <begin position="1241"/>
        <end position="1426"/>
    </location>
</feature>
<dbReference type="InterPro" id="IPR022075">
    <property type="entry name" value="Symplekin_C"/>
</dbReference>
<feature type="compositionally biased region" description="Basic and acidic residues" evidence="1">
    <location>
        <begin position="547"/>
        <end position="562"/>
    </location>
</feature>
<dbReference type="Proteomes" id="UP000244811">
    <property type="component" value="Chromosome 4"/>
</dbReference>
<evidence type="ECO:0000256" key="1">
    <source>
        <dbReference type="SAM" id="MobiDB-lite"/>
    </source>
</evidence>
<feature type="region of interest" description="Disordered" evidence="1">
    <location>
        <begin position="547"/>
        <end position="575"/>
    </location>
</feature>